<dbReference type="Proteomes" id="UP000271339">
    <property type="component" value="Unassembled WGS sequence"/>
</dbReference>
<dbReference type="AlphaFoldDB" id="A0A3L9YX46"/>
<name>A0A3L9YX46_9FLAO</name>
<evidence type="ECO:0000313" key="2">
    <source>
        <dbReference type="Proteomes" id="UP000271339"/>
    </source>
</evidence>
<gene>
    <name evidence="1" type="ORF">BXY75_1255</name>
</gene>
<organism evidence="1 2">
    <name type="scientific">Ulvibacter antarcticus</name>
    <dbReference type="NCBI Taxonomy" id="442714"/>
    <lineage>
        <taxon>Bacteria</taxon>
        <taxon>Pseudomonadati</taxon>
        <taxon>Bacteroidota</taxon>
        <taxon>Flavobacteriia</taxon>
        <taxon>Flavobacteriales</taxon>
        <taxon>Flavobacteriaceae</taxon>
        <taxon>Ulvibacter</taxon>
    </lineage>
</organism>
<proteinExistence type="predicted"/>
<comment type="caution">
    <text evidence="1">The sequence shown here is derived from an EMBL/GenBank/DDBJ whole genome shotgun (WGS) entry which is preliminary data.</text>
</comment>
<reference evidence="1 2" key="1">
    <citation type="submission" date="2018-10" db="EMBL/GenBank/DDBJ databases">
        <title>Genomic Encyclopedia of Archaeal and Bacterial Type Strains, Phase II (KMG-II): from individual species to whole genera.</title>
        <authorList>
            <person name="Goeker M."/>
        </authorList>
    </citation>
    <scope>NUCLEOTIDE SEQUENCE [LARGE SCALE GENOMIC DNA]</scope>
    <source>
        <strain evidence="1 2">DSM 23424</strain>
    </source>
</reference>
<sequence length="67" mass="7765">MEEYLVTITCEDISIFKTIIKENGRILEKCKGSPVKYYCFNAVLSKTAIEKIRHFAHVEIKETLISK</sequence>
<protein>
    <submittedName>
        <fullName evidence="1">Uncharacterized protein</fullName>
    </submittedName>
</protein>
<accession>A0A3L9YX46</accession>
<dbReference type="EMBL" id="REFC01000012">
    <property type="protein sequence ID" value="RMA64380.1"/>
    <property type="molecule type" value="Genomic_DNA"/>
</dbReference>
<keyword evidence="2" id="KW-1185">Reference proteome</keyword>
<dbReference type="RefSeq" id="WP_121906829.1">
    <property type="nucleotide sequence ID" value="NZ_REFC01000012.1"/>
</dbReference>
<evidence type="ECO:0000313" key="1">
    <source>
        <dbReference type="EMBL" id="RMA64380.1"/>
    </source>
</evidence>